<dbReference type="PANTHER" id="PTHR11058">
    <property type="entry name" value="NADH-UBIQUINONE OXIDOREDUCTASE CHAIN 3"/>
    <property type="match status" value="1"/>
</dbReference>
<protein>
    <recommendedName>
        <fullName evidence="3 9">NADH-ubiquinone oxidoreductase chain 3</fullName>
        <ecNumber evidence="9">7.1.1.2</ecNumber>
    </recommendedName>
</protein>
<evidence type="ECO:0000256" key="6">
    <source>
        <dbReference type="ARBA" id="ARBA00022989"/>
    </source>
</evidence>
<dbReference type="PANTHER" id="PTHR11058:SF9">
    <property type="entry name" value="NADH-UBIQUINONE OXIDOREDUCTASE CHAIN 3"/>
    <property type="match status" value="1"/>
</dbReference>
<evidence type="ECO:0000256" key="4">
    <source>
        <dbReference type="ARBA" id="ARBA00022448"/>
    </source>
</evidence>
<reference evidence="10" key="2">
    <citation type="submission" date="2004-10" db="EMBL/GenBank/DDBJ databases">
        <title>Partial sequence of the mitochondrion of Vasdavidius concursus.</title>
        <authorList>
            <person name="Thao M.L."/>
            <person name="Baumann P."/>
        </authorList>
    </citation>
    <scope>NUCLEOTIDE SEQUENCE</scope>
</reference>
<keyword evidence="9" id="KW-1278">Translocase</keyword>
<comment type="subcellular location">
    <subcellularLocation>
        <location evidence="1">Membrane</location>
    </subcellularLocation>
    <subcellularLocation>
        <location evidence="9">Mitochondrion membrane</location>
        <topology evidence="9">Multi-pass membrane protein</topology>
    </subcellularLocation>
</comment>
<keyword evidence="7 9" id="KW-0472">Membrane</keyword>
<proteinExistence type="inferred from homology"/>
<evidence type="ECO:0000313" key="10">
    <source>
        <dbReference type="EMBL" id="AAT99391.1"/>
    </source>
</evidence>
<keyword evidence="9" id="KW-0830">Ubiquinone</keyword>
<sequence>MVSNLLIMLIMNFLILILLSIMMMVFSFKTKLSREKQSMFECGFDYMMNLRMPLCIHFYMISIIFLIFDVELMMILPFIFSFKIMTINLVMKIFLTFMLIMMIGLLYEWLMGMINWLI</sequence>
<keyword evidence="9" id="KW-0520">NAD</keyword>
<keyword evidence="5 9" id="KW-0812">Transmembrane</keyword>
<reference evidence="10" key="1">
    <citation type="journal article" date="2004" name="BMC Evol. Biol.">
        <title>Organization of the mitochondrial genomes of whiteflies, aphids, and psyllids (Hemiptera, Sternorrhyncha).</title>
        <authorList>
            <person name="Thao M.L."/>
            <person name="Baumann L."/>
            <person name="Baumann P."/>
        </authorList>
    </citation>
    <scope>NUCLEOTIDE SEQUENCE</scope>
</reference>
<evidence type="ECO:0000256" key="3">
    <source>
        <dbReference type="ARBA" id="ARBA00021007"/>
    </source>
</evidence>
<keyword evidence="9 10" id="KW-0496">Mitochondrion</keyword>
<dbReference type="EMBL" id="AY648941">
    <property type="protein sequence ID" value="AAT99391.1"/>
    <property type="molecule type" value="Genomic_DNA"/>
</dbReference>
<keyword evidence="9" id="KW-0679">Respiratory chain</keyword>
<evidence type="ECO:0000256" key="5">
    <source>
        <dbReference type="ARBA" id="ARBA00022692"/>
    </source>
</evidence>
<keyword evidence="6 9" id="KW-1133">Transmembrane helix</keyword>
<dbReference type="InterPro" id="IPR038430">
    <property type="entry name" value="NDAH_ubi_oxred_su3_sf"/>
</dbReference>
<dbReference type="AlphaFoldDB" id="Q68PI8"/>
<comment type="similarity">
    <text evidence="2 9">Belongs to the complex I subunit 3 family.</text>
</comment>
<comment type="function">
    <text evidence="9">Core subunit of the mitochondrial membrane respiratory chain NADH dehydrogenase (Complex I) which catalyzes electron transfer from NADH through the respiratory chain, using ubiquinone as an electron acceptor. Essential for the catalytic activity of complex I.</text>
</comment>
<evidence type="ECO:0000256" key="8">
    <source>
        <dbReference type="ARBA" id="ARBA00049551"/>
    </source>
</evidence>
<dbReference type="InterPro" id="IPR000440">
    <property type="entry name" value="NADH_UbQ/plastoQ_OxRdtase_su3"/>
</dbReference>
<feature type="transmembrane region" description="Helical" evidence="9">
    <location>
        <begin position="6"/>
        <end position="28"/>
    </location>
</feature>
<feature type="transmembrane region" description="Helical" evidence="9">
    <location>
        <begin position="56"/>
        <end position="80"/>
    </location>
</feature>
<keyword evidence="9" id="KW-0249">Electron transport</keyword>
<dbReference type="GO" id="GO:0030964">
    <property type="term" value="C:NADH dehydrogenase complex"/>
    <property type="evidence" value="ECO:0007669"/>
    <property type="project" value="TreeGrafter"/>
</dbReference>
<feature type="transmembrane region" description="Helical" evidence="9">
    <location>
        <begin position="86"/>
        <end position="107"/>
    </location>
</feature>
<evidence type="ECO:0000256" key="9">
    <source>
        <dbReference type="RuleBase" id="RU003640"/>
    </source>
</evidence>
<dbReference type="Gene3D" id="1.20.58.1610">
    <property type="entry name" value="NADH:ubiquinone/plastoquinone oxidoreductase, chain 3"/>
    <property type="match status" value="1"/>
</dbReference>
<comment type="catalytic activity">
    <reaction evidence="8 9">
        <text>a ubiquinone + NADH + 5 H(+)(in) = a ubiquinol + NAD(+) + 4 H(+)(out)</text>
        <dbReference type="Rhea" id="RHEA:29091"/>
        <dbReference type="Rhea" id="RHEA-COMP:9565"/>
        <dbReference type="Rhea" id="RHEA-COMP:9566"/>
        <dbReference type="ChEBI" id="CHEBI:15378"/>
        <dbReference type="ChEBI" id="CHEBI:16389"/>
        <dbReference type="ChEBI" id="CHEBI:17976"/>
        <dbReference type="ChEBI" id="CHEBI:57540"/>
        <dbReference type="ChEBI" id="CHEBI:57945"/>
        <dbReference type="EC" id="7.1.1.2"/>
    </reaction>
</comment>
<evidence type="ECO:0000256" key="2">
    <source>
        <dbReference type="ARBA" id="ARBA00008472"/>
    </source>
</evidence>
<organism evidence="10">
    <name type="scientific">Vasdavidius concursus</name>
    <dbReference type="NCBI Taxonomy" id="290153"/>
    <lineage>
        <taxon>Eukaryota</taxon>
        <taxon>Metazoa</taxon>
        <taxon>Ecdysozoa</taxon>
        <taxon>Arthropoda</taxon>
        <taxon>Hexapoda</taxon>
        <taxon>Insecta</taxon>
        <taxon>Pterygota</taxon>
        <taxon>Neoptera</taxon>
        <taxon>Paraneoptera</taxon>
        <taxon>Hemiptera</taxon>
        <taxon>Sternorrhyncha</taxon>
        <taxon>Aleyrodoidea</taxon>
        <taxon>Aleyrodidae</taxon>
        <taxon>Aleyrodinae</taxon>
        <taxon>Vasdavidius</taxon>
    </lineage>
</organism>
<dbReference type="GO" id="GO:0031966">
    <property type="term" value="C:mitochondrial membrane"/>
    <property type="evidence" value="ECO:0007669"/>
    <property type="project" value="UniProtKB-SubCell"/>
</dbReference>
<geneLocation type="mitochondrion" evidence="10"/>
<accession>Q68PI8</accession>
<dbReference type="EC" id="7.1.1.2" evidence="9"/>
<name>Q68PI8_9HEMI</name>
<dbReference type="GO" id="GO:0008137">
    <property type="term" value="F:NADH dehydrogenase (ubiquinone) activity"/>
    <property type="evidence" value="ECO:0007669"/>
    <property type="project" value="UniProtKB-UniRule"/>
</dbReference>
<gene>
    <name evidence="10" type="primary">nd3</name>
</gene>
<dbReference type="Pfam" id="PF00507">
    <property type="entry name" value="Oxidored_q4"/>
    <property type="match status" value="1"/>
</dbReference>
<evidence type="ECO:0000256" key="1">
    <source>
        <dbReference type="ARBA" id="ARBA00004370"/>
    </source>
</evidence>
<evidence type="ECO:0000256" key="7">
    <source>
        <dbReference type="ARBA" id="ARBA00023136"/>
    </source>
</evidence>
<keyword evidence="4 9" id="KW-0813">Transport</keyword>